<name>A2ELL0_TRIV3</name>
<evidence type="ECO:0000313" key="2">
    <source>
        <dbReference type="EMBL" id="EAY06457.1"/>
    </source>
</evidence>
<protein>
    <submittedName>
        <fullName evidence="2">Uncharacterized protein</fullName>
    </submittedName>
</protein>
<dbReference type="InParanoid" id="A2ELL0"/>
<feature type="region of interest" description="Disordered" evidence="1">
    <location>
        <begin position="68"/>
        <end position="90"/>
    </location>
</feature>
<dbReference type="EMBL" id="DS113423">
    <property type="protein sequence ID" value="EAY06457.1"/>
    <property type="molecule type" value="Genomic_DNA"/>
</dbReference>
<dbReference type="VEuPathDB" id="TrichDB:TVAG_149430"/>
<feature type="compositionally biased region" description="Basic and acidic residues" evidence="1">
    <location>
        <begin position="1"/>
        <end position="16"/>
    </location>
</feature>
<evidence type="ECO:0000256" key="1">
    <source>
        <dbReference type="SAM" id="MobiDB-lite"/>
    </source>
</evidence>
<proteinExistence type="predicted"/>
<dbReference type="Proteomes" id="UP000001542">
    <property type="component" value="Unassembled WGS sequence"/>
</dbReference>
<organism evidence="2 3">
    <name type="scientific">Trichomonas vaginalis (strain ATCC PRA-98 / G3)</name>
    <dbReference type="NCBI Taxonomy" id="412133"/>
    <lineage>
        <taxon>Eukaryota</taxon>
        <taxon>Metamonada</taxon>
        <taxon>Parabasalia</taxon>
        <taxon>Trichomonadida</taxon>
        <taxon>Trichomonadidae</taxon>
        <taxon>Trichomonas</taxon>
    </lineage>
</organism>
<feature type="region of interest" description="Disordered" evidence="1">
    <location>
        <begin position="170"/>
        <end position="212"/>
    </location>
</feature>
<dbReference type="RefSeq" id="XP_001318680.1">
    <property type="nucleotide sequence ID" value="XM_001318645.1"/>
</dbReference>
<reference evidence="2" key="1">
    <citation type="submission" date="2006-10" db="EMBL/GenBank/DDBJ databases">
        <authorList>
            <person name="Amadeo P."/>
            <person name="Zhao Q."/>
            <person name="Wortman J."/>
            <person name="Fraser-Liggett C."/>
            <person name="Carlton J."/>
        </authorList>
    </citation>
    <scope>NUCLEOTIDE SEQUENCE</scope>
    <source>
        <strain evidence="2">G3</strain>
    </source>
</reference>
<dbReference type="KEGG" id="tva:4764333"/>
<sequence length="212" mass="24495">MEFRRHAGRNSFREIPKGSQTKQFFSDSKESRSYMYRKIYLDKYPLFWQQFNDILDSEMSNRITTLRHPVPESNTSHQANPSDSLYSTTRINDPDEENEGFPIFIKNYAAIDFHRGFTLEDPLDLEDFVTLCDEIKEINAKTIKTDDPRDGFLFPTQELNNVPIVNTDIADTHDTPEEQPHNETRGGYRGRGGQRGRGRGGGSTNNRGRGRR</sequence>
<feature type="compositionally biased region" description="Basic and acidic residues" evidence="1">
    <location>
        <begin position="170"/>
        <end position="186"/>
    </location>
</feature>
<dbReference type="AlphaFoldDB" id="A2ELL0"/>
<reference evidence="2" key="2">
    <citation type="journal article" date="2007" name="Science">
        <title>Draft genome sequence of the sexually transmitted pathogen Trichomonas vaginalis.</title>
        <authorList>
            <person name="Carlton J.M."/>
            <person name="Hirt R.P."/>
            <person name="Silva J.C."/>
            <person name="Delcher A.L."/>
            <person name="Schatz M."/>
            <person name="Zhao Q."/>
            <person name="Wortman J.R."/>
            <person name="Bidwell S.L."/>
            <person name="Alsmark U.C.M."/>
            <person name="Besteiro S."/>
            <person name="Sicheritz-Ponten T."/>
            <person name="Noel C.J."/>
            <person name="Dacks J.B."/>
            <person name="Foster P.G."/>
            <person name="Simillion C."/>
            <person name="Van de Peer Y."/>
            <person name="Miranda-Saavedra D."/>
            <person name="Barton G.J."/>
            <person name="Westrop G.D."/>
            <person name="Mueller S."/>
            <person name="Dessi D."/>
            <person name="Fiori P.L."/>
            <person name="Ren Q."/>
            <person name="Paulsen I."/>
            <person name="Zhang H."/>
            <person name="Bastida-Corcuera F.D."/>
            <person name="Simoes-Barbosa A."/>
            <person name="Brown M.T."/>
            <person name="Hayes R.D."/>
            <person name="Mukherjee M."/>
            <person name="Okumura C.Y."/>
            <person name="Schneider R."/>
            <person name="Smith A.J."/>
            <person name="Vanacova S."/>
            <person name="Villalvazo M."/>
            <person name="Haas B.J."/>
            <person name="Pertea M."/>
            <person name="Feldblyum T.V."/>
            <person name="Utterback T.R."/>
            <person name="Shu C.L."/>
            <person name="Osoegawa K."/>
            <person name="de Jong P.J."/>
            <person name="Hrdy I."/>
            <person name="Horvathova L."/>
            <person name="Zubacova Z."/>
            <person name="Dolezal P."/>
            <person name="Malik S.B."/>
            <person name="Logsdon J.M. Jr."/>
            <person name="Henze K."/>
            <person name="Gupta A."/>
            <person name="Wang C.C."/>
            <person name="Dunne R.L."/>
            <person name="Upcroft J.A."/>
            <person name="Upcroft P."/>
            <person name="White O."/>
            <person name="Salzberg S.L."/>
            <person name="Tang P."/>
            <person name="Chiu C.-H."/>
            <person name="Lee Y.-S."/>
            <person name="Embley T.M."/>
            <person name="Coombs G.H."/>
            <person name="Mottram J.C."/>
            <person name="Tachezy J."/>
            <person name="Fraser-Liggett C.M."/>
            <person name="Johnson P.J."/>
        </authorList>
    </citation>
    <scope>NUCLEOTIDE SEQUENCE [LARGE SCALE GENOMIC DNA]</scope>
    <source>
        <strain evidence="2">G3</strain>
    </source>
</reference>
<keyword evidence="3" id="KW-1185">Reference proteome</keyword>
<evidence type="ECO:0000313" key="3">
    <source>
        <dbReference type="Proteomes" id="UP000001542"/>
    </source>
</evidence>
<gene>
    <name evidence="2" type="ORF">TVAG_149430</name>
</gene>
<dbReference type="VEuPathDB" id="TrichDB:TVAGG3_0163190"/>
<feature type="region of interest" description="Disordered" evidence="1">
    <location>
        <begin position="1"/>
        <end position="26"/>
    </location>
</feature>
<feature type="compositionally biased region" description="Polar residues" evidence="1">
    <location>
        <begin position="72"/>
        <end position="90"/>
    </location>
</feature>
<accession>A2ELL0</accession>